<name>E7QV70_HALPU</name>
<dbReference type="STRING" id="797209.GCA_000376445_03784"/>
<dbReference type="InterPro" id="IPR000719">
    <property type="entry name" value="Prot_kinase_dom"/>
</dbReference>
<evidence type="ECO:0000256" key="3">
    <source>
        <dbReference type="ARBA" id="ARBA00022777"/>
    </source>
</evidence>
<dbReference type="Proteomes" id="UP000184203">
    <property type="component" value="Unassembled WGS sequence"/>
</dbReference>
<dbReference type="InterPro" id="IPR011009">
    <property type="entry name" value="Kinase-like_dom_sf"/>
</dbReference>
<evidence type="ECO:0000256" key="5">
    <source>
        <dbReference type="SAM" id="MobiDB-lite"/>
    </source>
</evidence>
<dbReference type="Gene3D" id="1.25.10.10">
    <property type="entry name" value="Leucine-rich Repeat Variant"/>
    <property type="match status" value="1"/>
</dbReference>
<evidence type="ECO:0000313" key="9">
    <source>
        <dbReference type="Proteomes" id="UP000003751"/>
    </source>
</evidence>
<dbReference type="AlphaFoldDB" id="E7QV70"/>
<keyword evidence="10" id="KW-1185">Reference proteome</keyword>
<reference evidence="8" key="3">
    <citation type="submission" date="2016-11" db="EMBL/GenBank/DDBJ databases">
        <authorList>
            <person name="Jaros S."/>
            <person name="Januszkiewicz K."/>
            <person name="Wedrychowicz H."/>
        </authorList>
    </citation>
    <scope>NUCLEOTIDE SEQUENCE [LARGE SCALE GENOMIC DNA]</scope>
    <source>
        <strain evidence="8">DX253</strain>
    </source>
</reference>
<dbReference type="PANTHER" id="PTHR43289:SF6">
    <property type="entry name" value="SERINE_THREONINE-PROTEIN KINASE NEKL-3"/>
    <property type="match status" value="1"/>
</dbReference>
<feature type="region of interest" description="Disordered" evidence="5">
    <location>
        <begin position="213"/>
        <end position="246"/>
    </location>
</feature>
<dbReference type="GO" id="GO:0005524">
    <property type="term" value="F:ATP binding"/>
    <property type="evidence" value="ECO:0007669"/>
    <property type="project" value="UniProtKB-KW"/>
</dbReference>
<dbReference type="EMBL" id="AEMG01000013">
    <property type="protein sequence ID" value="EFW91588.1"/>
    <property type="molecule type" value="Genomic_DNA"/>
</dbReference>
<dbReference type="GO" id="GO:0004674">
    <property type="term" value="F:protein serine/threonine kinase activity"/>
    <property type="evidence" value="ECO:0007669"/>
    <property type="project" value="UniProtKB-KW"/>
</dbReference>
<dbReference type="Gene3D" id="1.10.510.10">
    <property type="entry name" value="Transferase(Phosphotransferase) domain 1"/>
    <property type="match status" value="1"/>
</dbReference>
<dbReference type="SUPFAM" id="SSF48371">
    <property type="entry name" value="ARM repeat"/>
    <property type="match status" value="1"/>
</dbReference>
<dbReference type="SMART" id="SM00220">
    <property type="entry name" value="S_TKc"/>
    <property type="match status" value="1"/>
</dbReference>
<dbReference type="PANTHER" id="PTHR43289">
    <property type="entry name" value="MITOGEN-ACTIVATED PROTEIN KINASE KINASE KINASE 20-RELATED"/>
    <property type="match status" value="1"/>
</dbReference>
<keyword evidence="4" id="KW-0067">ATP-binding</keyword>
<sequence length="526" mass="57110">MARFDSDEREVRVRQERERAPVHSARDVSDLIVSLGADDAKRRASAAWTLAEVAANDPERVPVPDLTQAITDDDQWVRRGATWALAEVAQADPRSVKPTMEHVSDLVEDGDPLVRENAVVAVAGVVEEYPRTAEPVFDSLLELRDEGNGTIRRYATEALQHISNALSGATLDGDPVVISVADPDVAALFPPGANVVQFGTADTESGKLRIDPASAIDEDPTPHQTSQRTVGSGSGPPSPDDIESPRSLPVEYEDFEKLRSVGRSPLVTAHHARAATPREQHAMTTLFTLRSDRREEPLVESFFDAIDRWEAIDDHDHVLTVRALGDEPPWVATEFTGGGTLADHFDAGLDASLWFAHSIVRTVSHAHAVGVVHGGLCPPSIRFTRTFGSTWPVPKVGDWGLADVMTEFDLSPVPPTYATPEHLDPESFGGIDHSTDVYGLGAVLYALFTGDAPVAGDPHLVVKRVTADDPPTPTDVNPDLPTELDGLLERALAKRKPNRYETVDDVRVALEHVIDATSPELMGRIY</sequence>
<feature type="compositionally biased region" description="Polar residues" evidence="5">
    <location>
        <begin position="222"/>
        <end position="231"/>
    </location>
</feature>
<evidence type="ECO:0000313" key="7">
    <source>
        <dbReference type="EMBL" id="EFW91588.1"/>
    </source>
</evidence>
<dbReference type="EMBL" id="FRAN01000005">
    <property type="protein sequence ID" value="SHL23751.1"/>
    <property type="molecule type" value="Genomic_DNA"/>
</dbReference>
<dbReference type="eggNOG" id="arCOG03682">
    <property type="taxonomic scope" value="Archaea"/>
</dbReference>
<proteinExistence type="predicted"/>
<keyword evidence="8" id="KW-0723">Serine/threonine-protein kinase</keyword>
<evidence type="ECO:0000313" key="10">
    <source>
        <dbReference type="Proteomes" id="UP000184203"/>
    </source>
</evidence>
<gene>
    <name evidence="8" type="ORF">SAMN05444342_3376</name>
    <name evidence="7" type="ORF">ZOD2009_13531</name>
</gene>
<reference evidence="7 9" key="1">
    <citation type="journal article" date="2014" name="ISME J.">
        <title>Trehalose/2-sulfotrehalose biosynthesis and glycine-betaine uptake are widely spread mechanisms for osmoadaptation in the Halobacteriales.</title>
        <authorList>
            <person name="Youssef N.H."/>
            <person name="Savage-Ashlock K.N."/>
            <person name="McCully A.L."/>
            <person name="Luedtke B."/>
            <person name="Shaw E.I."/>
            <person name="Hoff W.D."/>
            <person name="Elshahed M.S."/>
        </authorList>
    </citation>
    <scope>NUCLEOTIDE SEQUENCE [LARGE SCALE GENOMIC DNA]</scope>
    <source>
        <strain evidence="7 9">DX253</strain>
    </source>
</reference>
<evidence type="ECO:0000313" key="8">
    <source>
        <dbReference type="EMBL" id="SHL23751.1"/>
    </source>
</evidence>
<keyword evidence="1" id="KW-0808">Transferase</keyword>
<feature type="region of interest" description="Disordered" evidence="5">
    <location>
        <begin position="1"/>
        <end position="20"/>
    </location>
</feature>
<keyword evidence="2" id="KW-0547">Nucleotide-binding</keyword>
<dbReference type="SUPFAM" id="SSF56112">
    <property type="entry name" value="Protein kinase-like (PK-like)"/>
    <property type="match status" value="1"/>
</dbReference>
<dbReference type="OrthoDB" id="41005at2157"/>
<dbReference type="PATRIC" id="fig|797209.4.peg.2663"/>
<accession>E7QV70</accession>
<keyword evidence="3 8" id="KW-0418">Kinase</keyword>
<dbReference type="Pfam" id="PF00069">
    <property type="entry name" value="Pkinase"/>
    <property type="match status" value="1"/>
</dbReference>
<organism evidence="7 9">
    <name type="scientific">Haladaptatus paucihalophilus DX253</name>
    <dbReference type="NCBI Taxonomy" id="797209"/>
    <lineage>
        <taxon>Archaea</taxon>
        <taxon>Methanobacteriati</taxon>
        <taxon>Methanobacteriota</taxon>
        <taxon>Stenosarchaea group</taxon>
        <taxon>Halobacteria</taxon>
        <taxon>Halobacteriales</taxon>
        <taxon>Haladaptataceae</taxon>
        <taxon>Haladaptatus</taxon>
    </lineage>
</organism>
<protein>
    <submittedName>
        <fullName evidence="8">Serine/threonine protein kinase</fullName>
    </submittedName>
</protein>
<dbReference type="InterPro" id="IPR011989">
    <property type="entry name" value="ARM-like"/>
</dbReference>
<reference evidence="10" key="2">
    <citation type="submission" date="2016-11" db="EMBL/GenBank/DDBJ databases">
        <authorList>
            <person name="Varghese N."/>
            <person name="Submissions S."/>
        </authorList>
    </citation>
    <scope>NUCLEOTIDE SEQUENCE [LARGE SCALE GENOMIC DNA]</scope>
    <source>
        <strain evidence="10">DX253</strain>
    </source>
</reference>
<dbReference type="Proteomes" id="UP000003751">
    <property type="component" value="Unassembled WGS sequence"/>
</dbReference>
<dbReference type="RefSeq" id="WP_007980647.1">
    <property type="nucleotide sequence ID" value="NZ_AEMG01000013.1"/>
</dbReference>
<evidence type="ECO:0000256" key="4">
    <source>
        <dbReference type="ARBA" id="ARBA00022840"/>
    </source>
</evidence>
<dbReference type="PROSITE" id="PS50011">
    <property type="entry name" value="PROTEIN_KINASE_DOM"/>
    <property type="match status" value="1"/>
</dbReference>
<evidence type="ECO:0000259" key="6">
    <source>
        <dbReference type="PROSITE" id="PS50011"/>
    </source>
</evidence>
<evidence type="ECO:0000256" key="2">
    <source>
        <dbReference type="ARBA" id="ARBA00022741"/>
    </source>
</evidence>
<dbReference type="InterPro" id="IPR016024">
    <property type="entry name" value="ARM-type_fold"/>
</dbReference>
<evidence type="ECO:0000256" key="1">
    <source>
        <dbReference type="ARBA" id="ARBA00022679"/>
    </source>
</evidence>
<feature type="domain" description="Protein kinase" evidence="6">
    <location>
        <begin position="255"/>
        <end position="514"/>
    </location>
</feature>